<name>A0AAV7RPF4_PLEWA</name>
<feature type="compositionally biased region" description="Basic residues" evidence="1">
    <location>
        <begin position="243"/>
        <end position="254"/>
    </location>
</feature>
<keyword evidence="3" id="KW-1185">Reference proteome</keyword>
<dbReference type="Proteomes" id="UP001066276">
    <property type="component" value="Chromosome 5"/>
</dbReference>
<feature type="region of interest" description="Disordered" evidence="1">
    <location>
        <begin position="235"/>
        <end position="254"/>
    </location>
</feature>
<evidence type="ECO:0000256" key="1">
    <source>
        <dbReference type="SAM" id="MobiDB-lite"/>
    </source>
</evidence>
<sequence length="254" mass="27147">MPRAPPEPRLQAPTGPPAWAAPLCGAQLPPRALPNPWRPTSSLSGPGPPRGRDRGLHALPGPHPRQHQPRNHRARAEPPMDPPPPPGRHGLRGPLQQQGAWVPGDSVLQSPASRKSSGPPYREARSPQHGPLKEEGQESTRTVPTSASNLCLMGCGQQAVSVPPGTRHAALRLPQLRTNAAVSSNQPPNQSPNHSAPKVPSSVALLMTAIRDSRRVVPGNQPRGFRNVTSQRLVSMQDTAGGARRRHKDARAPL</sequence>
<evidence type="ECO:0000313" key="2">
    <source>
        <dbReference type="EMBL" id="KAJ1154381.1"/>
    </source>
</evidence>
<evidence type="ECO:0000313" key="3">
    <source>
        <dbReference type="Proteomes" id="UP001066276"/>
    </source>
</evidence>
<gene>
    <name evidence="2" type="ORF">NDU88_007133</name>
</gene>
<accession>A0AAV7RPF4</accession>
<feature type="compositionally biased region" description="Polar residues" evidence="1">
    <location>
        <begin position="107"/>
        <end position="116"/>
    </location>
</feature>
<comment type="caution">
    <text evidence="2">The sequence shown here is derived from an EMBL/GenBank/DDBJ whole genome shotgun (WGS) entry which is preliminary data.</text>
</comment>
<feature type="compositionally biased region" description="Basic residues" evidence="1">
    <location>
        <begin position="64"/>
        <end position="73"/>
    </location>
</feature>
<dbReference type="AlphaFoldDB" id="A0AAV7RPF4"/>
<proteinExistence type="predicted"/>
<dbReference type="EMBL" id="JANPWB010000009">
    <property type="protein sequence ID" value="KAJ1154381.1"/>
    <property type="molecule type" value="Genomic_DNA"/>
</dbReference>
<protein>
    <submittedName>
        <fullName evidence="2">Uncharacterized protein</fullName>
    </submittedName>
</protein>
<organism evidence="2 3">
    <name type="scientific">Pleurodeles waltl</name>
    <name type="common">Iberian ribbed newt</name>
    <dbReference type="NCBI Taxonomy" id="8319"/>
    <lineage>
        <taxon>Eukaryota</taxon>
        <taxon>Metazoa</taxon>
        <taxon>Chordata</taxon>
        <taxon>Craniata</taxon>
        <taxon>Vertebrata</taxon>
        <taxon>Euteleostomi</taxon>
        <taxon>Amphibia</taxon>
        <taxon>Batrachia</taxon>
        <taxon>Caudata</taxon>
        <taxon>Salamandroidea</taxon>
        <taxon>Salamandridae</taxon>
        <taxon>Pleurodelinae</taxon>
        <taxon>Pleurodeles</taxon>
    </lineage>
</organism>
<reference evidence="2" key="1">
    <citation type="journal article" date="2022" name="bioRxiv">
        <title>Sequencing and chromosome-scale assembly of the giantPleurodeles waltlgenome.</title>
        <authorList>
            <person name="Brown T."/>
            <person name="Elewa A."/>
            <person name="Iarovenko S."/>
            <person name="Subramanian E."/>
            <person name="Araus A.J."/>
            <person name="Petzold A."/>
            <person name="Susuki M."/>
            <person name="Suzuki K.-i.T."/>
            <person name="Hayashi T."/>
            <person name="Toyoda A."/>
            <person name="Oliveira C."/>
            <person name="Osipova E."/>
            <person name="Leigh N.D."/>
            <person name="Simon A."/>
            <person name="Yun M.H."/>
        </authorList>
    </citation>
    <scope>NUCLEOTIDE SEQUENCE</scope>
    <source>
        <strain evidence="2">20211129_DDA</strain>
        <tissue evidence="2">Liver</tissue>
    </source>
</reference>
<feature type="compositionally biased region" description="Basic and acidic residues" evidence="1">
    <location>
        <begin position="122"/>
        <end position="138"/>
    </location>
</feature>
<feature type="region of interest" description="Disordered" evidence="1">
    <location>
        <begin position="1"/>
        <end position="145"/>
    </location>
</feature>